<keyword evidence="1" id="KW-1133">Transmembrane helix</keyword>
<sequence length="212" mass="24574">MERPKSDFLKQLKYGLGSHQDKESILLEYEAHIDEILLESSDCSNEDQMMERIILRLGNPAEIADMWKEELSVTPSNMKWLFILLNIVFFGGGSVLTLAHNLYEWKWLTAVWDNLTAVPTLIAFLYMFFWAFLGYEIGKGFGHGGRTLLKKTFLLSLIPNLLLMFLTLFEIIPHSWFAPLLTRTFIIACIIFTIILYPVSWLGYRWGRKASI</sequence>
<organism evidence="2 3">
    <name type="scientific">Neobacillus cucumis</name>
    <dbReference type="NCBI Taxonomy" id="1740721"/>
    <lineage>
        <taxon>Bacteria</taxon>
        <taxon>Bacillati</taxon>
        <taxon>Bacillota</taxon>
        <taxon>Bacilli</taxon>
        <taxon>Bacillales</taxon>
        <taxon>Bacillaceae</taxon>
        <taxon>Neobacillus</taxon>
    </lineage>
</organism>
<dbReference type="EMBL" id="PGVE01000028">
    <property type="protein sequence ID" value="PLS07295.1"/>
    <property type="molecule type" value="Genomic_DNA"/>
</dbReference>
<gene>
    <name evidence="2" type="ORF">CVD27_06340</name>
</gene>
<feature type="transmembrane region" description="Helical" evidence="1">
    <location>
        <begin position="153"/>
        <end position="172"/>
    </location>
</feature>
<keyword evidence="1" id="KW-0812">Transmembrane</keyword>
<keyword evidence="3" id="KW-1185">Reference proteome</keyword>
<dbReference type="RefSeq" id="WP_101647035.1">
    <property type="nucleotide sequence ID" value="NZ_PGVE01000028.1"/>
</dbReference>
<name>A0A2N5HP39_9BACI</name>
<comment type="caution">
    <text evidence="2">The sequence shown here is derived from an EMBL/GenBank/DDBJ whole genome shotgun (WGS) entry which is preliminary data.</text>
</comment>
<feature type="transmembrane region" description="Helical" evidence="1">
    <location>
        <begin position="184"/>
        <end position="204"/>
    </location>
</feature>
<keyword evidence="1" id="KW-0472">Membrane</keyword>
<dbReference type="Proteomes" id="UP000234950">
    <property type="component" value="Unassembled WGS sequence"/>
</dbReference>
<dbReference type="OrthoDB" id="2705958at2"/>
<accession>A0A2N5HP39</accession>
<evidence type="ECO:0008006" key="4">
    <source>
        <dbReference type="Google" id="ProtNLM"/>
    </source>
</evidence>
<dbReference type="AlphaFoldDB" id="A0A2N5HP39"/>
<evidence type="ECO:0000256" key="1">
    <source>
        <dbReference type="SAM" id="Phobius"/>
    </source>
</evidence>
<dbReference type="Pfam" id="PF22564">
    <property type="entry name" value="HAAS"/>
    <property type="match status" value="1"/>
</dbReference>
<feature type="transmembrane region" description="Helical" evidence="1">
    <location>
        <begin position="115"/>
        <end position="133"/>
    </location>
</feature>
<feature type="transmembrane region" description="Helical" evidence="1">
    <location>
        <begin position="80"/>
        <end position="103"/>
    </location>
</feature>
<protein>
    <recommendedName>
        <fullName evidence="4">DUF1700 domain-containing protein</fullName>
    </recommendedName>
</protein>
<proteinExistence type="predicted"/>
<reference evidence="2 3" key="1">
    <citation type="submission" date="2017-11" db="EMBL/GenBank/DDBJ databases">
        <title>Comparitive Functional Genomics of Dry Heat Resistant strains isolated from the Viking Spacecraft.</title>
        <authorList>
            <person name="Seuylemezian A."/>
            <person name="Cooper K."/>
            <person name="Vaishampayan P."/>
        </authorList>
    </citation>
    <scope>NUCLEOTIDE SEQUENCE [LARGE SCALE GENOMIC DNA]</scope>
    <source>
        <strain evidence="2 3">V32-6</strain>
    </source>
</reference>
<evidence type="ECO:0000313" key="3">
    <source>
        <dbReference type="Proteomes" id="UP000234950"/>
    </source>
</evidence>
<evidence type="ECO:0000313" key="2">
    <source>
        <dbReference type="EMBL" id="PLS07295.1"/>
    </source>
</evidence>